<dbReference type="Pfam" id="PF12900">
    <property type="entry name" value="Pyridox_ox_2"/>
    <property type="match status" value="1"/>
</dbReference>
<proteinExistence type="predicted"/>
<evidence type="ECO:0000313" key="1">
    <source>
        <dbReference type="EMBL" id="ESP89122.1"/>
    </source>
</evidence>
<evidence type="ECO:0000313" key="2">
    <source>
        <dbReference type="Proteomes" id="UP000017840"/>
    </source>
</evidence>
<dbReference type="EMBL" id="ASGZ01000017">
    <property type="protein sequence ID" value="ESP89122.1"/>
    <property type="molecule type" value="Genomic_DNA"/>
</dbReference>
<name>V4J0Y3_9EURY</name>
<gene>
    <name evidence="1" type="ORF">K933_05448</name>
</gene>
<dbReference type="InterPro" id="IPR024747">
    <property type="entry name" value="Pyridox_Oxase-rel"/>
</dbReference>
<dbReference type="Gene3D" id="2.30.110.10">
    <property type="entry name" value="Electron Transport, Fmn-binding Protein, Chain A"/>
    <property type="match status" value="1"/>
</dbReference>
<dbReference type="InterPro" id="IPR012349">
    <property type="entry name" value="Split_barrel_FMN-bd"/>
</dbReference>
<comment type="caution">
    <text evidence="1">The sequence shown here is derived from an EMBL/GenBank/DDBJ whole genome shotgun (WGS) entry which is preliminary data.</text>
</comment>
<dbReference type="OrthoDB" id="288110at2157"/>
<dbReference type="RefSeq" id="WP_023393677.1">
    <property type="nucleotide sequence ID" value="NZ_ASGZ01000017.1"/>
</dbReference>
<reference evidence="1 2" key="1">
    <citation type="journal article" date="2013" name="Genome Announc.">
        <title>Draft Genome Sequence of 'Candidatus Halobonum tyrrellensis' Strain G22, Isolated from the Hypersaline Waters of Lake Tyrrell, Australia.</title>
        <authorList>
            <person name="Ugalde J.A."/>
            <person name="Narasingarao P."/>
            <person name="Kuo S."/>
            <person name="Podell S."/>
            <person name="Allen E.E."/>
        </authorList>
    </citation>
    <scope>NUCLEOTIDE SEQUENCE [LARGE SCALE GENOMIC DNA]</scope>
    <source>
        <strain evidence="1 2">G22</strain>
    </source>
</reference>
<dbReference type="STRING" id="1324957.K933_05448"/>
<protein>
    <submittedName>
        <fullName evidence="1">Flavin-nucleotide-binding protein</fullName>
    </submittedName>
</protein>
<accession>V4J0Y3</accession>
<sequence length="154" mass="17093">MPTDTYGQWIGTPMDDADVDAVLESSGWGVVSLADGDEPYSLPLSFGYDGENVYLAFIRTGSSNRKFEFAAEGKPARLLVTDVSGRFDWESVAVTGTLRAVDRDGEEWETLIETLDDNAWFTAGFERAAGYEELRGWRLEPDEVRGLQVRPDEG</sequence>
<keyword evidence="2" id="KW-1185">Reference proteome</keyword>
<dbReference type="SUPFAM" id="SSF50475">
    <property type="entry name" value="FMN-binding split barrel"/>
    <property type="match status" value="1"/>
</dbReference>
<dbReference type="AlphaFoldDB" id="V4J0Y3"/>
<organism evidence="1 2">
    <name type="scientific">Candidatus Halobonum tyrrellensis G22</name>
    <dbReference type="NCBI Taxonomy" id="1324957"/>
    <lineage>
        <taxon>Archaea</taxon>
        <taxon>Methanobacteriati</taxon>
        <taxon>Methanobacteriota</taxon>
        <taxon>Stenosarchaea group</taxon>
        <taxon>Halobacteria</taxon>
        <taxon>Halobacteriales</taxon>
        <taxon>Haloferacaceae</taxon>
        <taxon>Candidatus Halobonum</taxon>
    </lineage>
</organism>
<dbReference type="Proteomes" id="UP000017840">
    <property type="component" value="Unassembled WGS sequence"/>
</dbReference>
<dbReference type="eggNOG" id="arCOG00512">
    <property type="taxonomic scope" value="Archaea"/>
</dbReference>